<accession>A0AA35RIF3</accession>
<comment type="caution">
    <text evidence="1">The sequence shown here is derived from an EMBL/GenBank/DDBJ whole genome shotgun (WGS) entry which is preliminary data.</text>
</comment>
<keyword evidence="2" id="KW-1185">Reference proteome</keyword>
<reference evidence="1" key="1">
    <citation type="submission" date="2023-03" db="EMBL/GenBank/DDBJ databases">
        <authorList>
            <person name="Steffen K."/>
            <person name="Cardenas P."/>
        </authorList>
    </citation>
    <scope>NUCLEOTIDE SEQUENCE</scope>
</reference>
<organism evidence="1 2">
    <name type="scientific">Geodia barretti</name>
    <name type="common">Barrett's horny sponge</name>
    <dbReference type="NCBI Taxonomy" id="519541"/>
    <lineage>
        <taxon>Eukaryota</taxon>
        <taxon>Metazoa</taxon>
        <taxon>Porifera</taxon>
        <taxon>Demospongiae</taxon>
        <taxon>Heteroscleromorpha</taxon>
        <taxon>Tetractinellida</taxon>
        <taxon>Astrophorina</taxon>
        <taxon>Geodiidae</taxon>
        <taxon>Geodia</taxon>
    </lineage>
</organism>
<name>A0AA35RIF3_GEOBA</name>
<evidence type="ECO:0000313" key="1">
    <source>
        <dbReference type="EMBL" id="CAI8012095.1"/>
    </source>
</evidence>
<dbReference type="AlphaFoldDB" id="A0AA35RIF3"/>
<dbReference type="Gene3D" id="3.40.50.300">
    <property type="entry name" value="P-loop containing nucleotide triphosphate hydrolases"/>
    <property type="match status" value="1"/>
</dbReference>
<dbReference type="InterPro" id="IPR027417">
    <property type="entry name" value="P-loop_NTPase"/>
</dbReference>
<dbReference type="EMBL" id="CASHTH010001151">
    <property type="protein sequence ID" value="CAI8012095.1"/>
    <property type="molecule type" value="Genomic_DNA"/>
</dbReference>
<proteinExistence type="predicted"/>
<protein>
    <submittedName>
        <fullName evidence="1">Uncharacterized protein</fullName>
    </submittedName>
</protein>
<evidence type="ECO:0000313" key="2">
    <source>
        <dbReference type="Proteomes" id="UP001174909"/>
    </source>
</evidence>
<dbReference type="SUPFAM" id="SSF52540">
    <property type="entry name" value="P-loop containing nucleoside triphosphate hydrolases"/>
    <property type="match status" value="1"/>
</dbReference>
<gene>
    <name evidence="1" type="ORF">GBAR_LOCUS7761</name>
</gene>
<dbReference type="Proteomes" id="UP001174909">
    <property type="component" value="Unassembled WGS sequence"/>
</dbReference>
<sequence>MLIGRTGQGKSTVGNTLLDIDPDTKELMGGYRQGEVITDVIKRWDGNGDQKYFFEVGEGSQSVTQRCKVLSNERNKDRVLDTRGFADTENTRRDGVINGNLQSFRWILQAQKMYDLRFSRVLYFLPNRGAPERADGTLQEEIKVMYSFFGRQIFDVMVVIVTNNKRPHYQQAGFTDEEISETKQVFKHAFIQATGITLPKYPPIIYLGYMERPYKKVVAADVISDAERLYFSLEQEAADHPLTSSVRVSHDMPQEEKKRLLTNYRGKYFKFENRCLRCAVKIIQEKLPSGEEVPVSTVDGEGSVTQHDESLCHAFFIPKHSSFVRFVGGVAHIATLGMGMVYEKVYRKKSWPWFTNSEEVCVVCQSPPGSAGCRPVGKSIEIRGENYMIAHSKEFDPVTLLEEEEQLAP</sequence>